<keyword evidence="2" id="KW-1185">Reference proteome</keyword>
<dbReference type="Proteomes" id="UP000269396">
    <property type="component" value="Unassembled WGS sequence"/>
</dbReference>
<organism evidence="1 2">
    <name type="scientific">Schistosoma mattheei</name>
    <dbReference type="NCBI Taxonomy" id="31246"/>
    <lineage>
        <taxon>Eukaryota</taxon>
        <taxon>Metazoa</taxon>
        <taxon>Spiralia</taxon>
        <taxon>Lophotrochozoa</taxon>
        <taxon>Platyhelminthes</taxon>
        <taxon>Trematoda</taxon>
        <taxon>Digenea</taxon>
        <taxon>Strigeidida</taxon>
        <taxon>Schistosomatoidea</taxon>
        <taxon>Schistosomatidae</taxon>
        <taxon>Schistosoma</taxon>
    </lineage>
</organism>
<dbReference type="AlphaFoldDB" id="A0A183PJW8"/>
<dbReference type="EMBL" id="UZAL01034887">
    <property type="protein sequence ID" value="VDP66447.1"/>
    <property type="molecule type" value="Genomic_DNA"/>
</dbReference>
<name>A0A183PJW8_9TREM</name>
<proteinExistence type="predicted"/>
<protein>
    <submittedName>
        <fullName evidence="1">Uncharacterized protein</fullName>
    </submittedName>
</protein>
<sequence>MREFSKAWNSGQLAINKHIKIDPIYQSTRKIIHKHRNKSQINGSLLKLFVAEVRDVRATADYWSKKTTNLEKSYHNLHGKVKDYRFNAKQSENEYLKAMEERDYFLQSVSSLL</sequence>
<reference evidence="1 2" key="1">
    <citation type="submission" date="2018-11" db="EMBL/GenBank/DDBJ databases">
        <authorList>
            <consortium name="Pathogen Informatics"/>
        </authorList>
    </citation>
    <scope>NUCLEOTIDE SEQUENCE [LARGE SCALE GENOMIC DNA]</scope>
    <source>
        <strain>Denwood</strain>
        <strain evidence="2">Zambia</strain>
    </source>
</reference>
<gene>
    <name evidence="1" type="ORF">SMTD_LOCUS14655</name>
</gene>
<evidence type="ECO:0000313" key="2">
    <source>
        <dbReference type="Proteomes" id="UP000269396"/>
    </source>
</evidence>
<accession>A0A183PJW8</accession>
<evidence type="ECO:0000313" key="1">
    <source>
        <dbReference type="EMBL" id="VDP66447.1"/>
    </source>
</evidence>